<keyword evidence="5 7" id="KW-0472">Membrane</keyword>
<dbReference type="EMBL" id="KQ420550">
    <property type="protein sequence ID" value="KOF79958.1"/>
    <property type="molecule type" value="Genomic_DNA"/>
</dbReference>
<feature type="transmembrane region" description="Helical" evidence="7">
    <location>
        <begin position="444"/>
        <end position="462"/>
    </location>
</feature>
<evidence type="ECO:0000256" key="6">
    <source>
        <dbReference type="ARBA" id="ARBA00023180"/>
    </source>
</evidence>
<keyword evidence="6" id="KW-0325">Glycoprotein</keyword>
<dbReference type="PRINTS" id="PR01611">
    <property type="entry name" value="LIMPII"/>
</dbReference>
<dbReference type="OrthoDB" id="18585at2759"/>
<dbReference type="AlphaFoldDB" id="A0A0L8GSK3"/>
<name>A0A0L8GSK3_OCTBM</name>
<evidence type="ECO:0000256" key="1">
    <source>
        <dbReference type="ARBA" id="ARBA00004370"/>
    </source>
</evidence>
<dbReference type="PANTHER" id="PTHR11923">
    <property type="entry name" value="SCAVENGER RECEPTOR CLASS B TYPE-1 SR-B1"/>
    <property type="match status" value="1"/>
</dbReference>
<dbReference type="GO" id="GO:0005044">
    <property type="term" value="F:scavenger receptor activity"/>
    <property type="evidence" value="ECO:0007669"/>
    <property type="project" value="InterPro"/>
</dbReference>
<evidence type="ECO:0000256" key="5">
    <source>
        <dbReference type="ARBA" id="ARBA00023136"/>
    </source>
</evidence>
<dbReference type="GO" id="GO:0016020">
    <property type="term" value="C:membrane"/>
    <property type="evidence" value="ECO:0007669"/>
    <property type="project" value="UniProtKB-SubCell"/>
</dbReference>
<protein>
    <recommendedName>
        <fullName evidence="9">Scavenger receptor class B member 1</fullName>
    </recommendedName>
</protein>
<dbReference type="Pfam" id="PF01130">
    <property type="entry name" value="CD36"/>
    <property type="match status" value="1"/>
</dbReference>
<organism evidence="8">
    <name type="scientific">Octopus bimaculoides</name>
    <name type="common">California two-spotted octopus</name>
    <dbReference type="NCBI Taxonomy" id="37653"/>
    <lineage>
        <taxon>Eukaryota</taxon>
        <taxon>Metazoa</taxon>
        <taxon>Spiralia</taxon>
        <taxon>Lophotrochozoa</taxon>
        <taxon>Mollusca</taxon>
        <taxon>Cephalopoda</taxon>
        <taxon>Coleoidea</taxon>
        <taxon>Octopodiformes</taxon>
        <taxon>Octopoda</taxon>
        <taxon>Incirrata</taxon>
        <taxon>Octopodidae</taxon>
        <taxon>Octopus</taxon>
    </lineage>
</organism>
<proteinExistence type="inferred from homology"/>
<feature type="transmembrane region" description="Helical" evidence="7">
    <location>
        <begin position="7"/>
        <end position="32"/>
    </location>
</feature>
<sequence>MLFTKPVIGLLVSGFVIAAIGGGMFPLFSYILRKKIDDQVPLTNNSESFNNWLKPPIPVYFQVYVFNYTNSKAIQKNGTNPAVTETGPYTYREHIEKVDVVLKNGTVSYREKKYYIFDKEKSVGPESNVVVTPNLPVLTVVNFVRYTNATIQALVNMLTFMDKPFKTLTVGDIIWGYKDPLIASLAKYIPKSMNVSLPKKFGIFYGKNGTDDGNYIIYSGTKNVNDLGNIESWNGVSSLPYWNSPYCNMINGSDGTLFSPFKTKDSNIYIFSTDICRSVHATFDKKLRVHDIPVYRYTPPADLFATGDVEPANKGFCTPNCLPSGLLNVSKCHQDAPIVLSQPHFYQADDAVIKNVTGIKPDPEKHSTQLDIEPTTGLGLHLAKRLQINLMIEAIPEITISQKVDKKPLPVLWIDENAKVDTDTAQKFQDEVGTPMKIMTGVKYGLLSLGIFLILLALLLLMRNAIVSETKRHGYEQI</sequence>
<reference evidence="8" key="1">
    <citation type="submission" date="2015-07" db="EMBL/GenBank/DDBJ databases">
        <title>MeaNS - Measles Nucleotide Surveillance Program.</title>
        <authorList>
            <person name="Tran T."/>
            <person name="Druce J."/>
        </authorList>
    </citation>
    <scope>NUCLEOTIDE SEQUENCE</scope>
    <source>
        <strain evidence="8">UCB-OBI-ISO-001</strain>
        <tissue evidence="8">Gonad</tissue>
    </source>
</reference>
<dbReference type="InterPro" id="IPR002159">
    <property type="entry name" value="CD36_fam"/>
</dbReference>
<comment type="subcellular location">
    <subcellularLocation>
        <location evidence="1">Membrane</location>
    </subcellularLocation>
</comment>
<keyword evidence="4 7" id="KW-1133">Transmembrane helix</keyword>
<dbReference type="GO" id="GO:0005764">
    <property type="term" value="C:lysosome"/>
    <property type="evidence" value="ECO:0007669"/>
    <property type="project" value="InterPro"/>
</dbReference>
<dbReference type="STRING" id="37653.A0A0L8GSK3"/>
<evidence type="ECO:0000256" key="7">
    <source>
        <dbReference type="SAM" id="Phobius"/>
    </source>
</evidence>
<accession>A0A0L8GSK3</accession>
<comment type="similarity">
    <text evidence="2">Belongs to the CD36 family.</text>
</comment>
<gene>
    <name evidence="8" type="ORF">OCBIM_22028676mg</name>
</gene>
<dbReference type="OMA" id="YYGISAV"/>
<evidence type="ECO:0000313" key="8">
    <source>
        <dbReference type="EMBL" id="KOF79958.1"/>
    </source>
</evidence>
<evidence type="ECO:0000256" key="3">
    <source>
        <dbReference type="ARBA" id="ARBA00022692"/>
    </source>
</evidence>
<keyword evidence="3 7" id="KW-0812">Transmembrane</keyword>
<dbReference type="InterPro" id="IPR005429">
    <property type="entry name" value="LimpII"/>
</dbReference>
<evidence type="ECO:0000256" key="4">
    <source>
        <dbReference type="ARBA" id="ARBA00022989"/>
    </source>
</evidence>
<dbReference type="PRINTS" id="PR01609">
    <property type="entry name" value="CD36FAMILY"/>
</dbReference>
<dbReference type="PANTHER" id="PTHR11923:SF51">
    <property type="entry name" value="LYSOSOME MEMBRANE PROTEIN 2"/>
    <property type="match status" value="1"/>
</dbReference>
<evidence type="ECO:0008006" key="9">
    <source>
        <dbReference type="Google" id="ProtNLM"/>
    </source>
</evidence>
<evidence type="ECO:0000256" key="2">
    <source>
        <dbReference type="ARBA" id="ARBA00010532"/>
    </source>
</evidence>
<dbReference type="KEGG" id="obi:106874987"/>